<evidence type="ECO:0000313" key="3">
    <source>
        <dbReference type="Proteomes" id="UP001165122"/>
    </source>
</evidence>
<dbReference type="GO" id="GO:0003755">
    <property type="term" value="F:peptidyl-prolyl cis-trans isomerase activity"/>
    <property type="evidence" value="ECO:0007669"/>
    <property type="project" value="InterPro"/>
</dbReference>
<evidence type="ECO:0000256" key="1">
    <source>
        <dbReference type="SAM" id="MobiDB-lite"/>
    </source>
</evidence>
<feature type="compositionally biased region" description="Basic and acidic residues" evidence="1">
    <location>
        <begin position="107"/>
        <end position="118"/>
    </location>
</feature>
<comment type="caution">
    <text evidence="2">The sequence shown here is derived from an EMBL/GenBank/DDBJ whole genome shotgun (WGS) entry which is preliminary data.</text>
</comment>
<sequence length="186" mass="20364">MADIKVATVNGIKYVDLEEGTGSSVSSGSTIQVKFKVLKAGKRSYDGLSGEGTVVFSDGYGLEDNEKTNSFFEYQVSSVQTRTNVVETFIVGVEGMKEGGVRRVEVQPQKGWEKKTTECDGGPGGKGNGGDIKTDMMIVPTAKMVQEEMCFDKRLVPFPKSYAEERRMAQRFDQALILEIGILKVL</sequence>
<dbReference type="Proteomes" id="UP001165122">
    <property type="component" value="Unassembled WGS sequence"/>
</dbReference>
<reference evidence="3" key="1">
    <citation type="journal article" date="2023" name="Commun. Biol.">
        <title>Genome analysis of Parmales, the sister group of diatoms, reveals the evolutionary specialization of diatoms from phago-mixotrophs to photoautotrophs.</title>
        <authorList>
            <person name="Ban H."/>
            <person name="Sato S."/>
            <person name="Yoshikawa S."/>
            <person name="Yamada K."/>
            <person name="Nakamura Y."/>
            <person name="Ichinomiya M."/>
            <person name="Sato N."/>
            <person name="Blanc-Mathieu R."/>
            <person name="Endo H."/>
            <person name="Kuwata A."/>
            <person name="Ogata H."/>
        </authorList>
    </citation>
    <scope>NUCLEOTIDE SEQUENCE [LARGE SCALE GENOMIC DNA]</scope>
    <source>
        <strain evidence="3">NIES 3700</strain>
    </source>
</reference>
<proteinExistence type="predicted"/>
<dbReference type="AlphaFoldDB" id="A0A9W7CBQ0"/>
<dbReference type="InterPro" id="IPR046357">
    <property type="entry name" value="PPIase_dom_sf"/>
</dbReference>
<dbReference type="SUPFAM" id="SSF54534">
    <property type="entry name" value="FKBP-like"/>
    <property type="match status" value="1"/>
</dbReference>
<evidence type="ECO:0000313" key="2">
    <source>
        <dbReference type="EMBL" id="GMI06860.1"/>
    </source>
</evidence>
<feature type="region of interest" description="Disordered" evidence="1">
    <location>
        <begin position="107"/>
        <end position="133"/>
    </location>
</feature>
<gene>
    <name evidence="2" type="ORF">TrLO_g15386</name>
</gene>
<name>A0A9W7CBQ0_9STRA</name>
<accession>A0A9W7CBQ0</accession>
<feature type="compositionally biased region" description="Gly residues" evidence="1">
    <location>
        <begin position="121"/>
        <end position="130"/>
    </location>
</feature>
<dbReference type="Gene3D" id="3.10.50.40">
    <property type="match status" value="1"/>
</dbReference>
<keyword evidence="3" id="KW-1185">Reference proteome</keyword>
<dbReference type="OrthoDB" id="1902587at2759"/>
<organism evidence="2 3">
    <name type="scientific">Triparma laevis f. longispina</name>
    <dbReference type="NCBI Taxonomy" id="1714387"/>
    <lineage>
        <taxon>Eukaryota</taxon>
        <taxon>Sar</taxon>
        <taxon>Stramenopiles</taxon>
        <taxon>Ochrophyta</taxon>
        <taxon>Bolidophyceae</taxon>
        <taxon>Parmales</taxon>
        <taxon>Triparmaceae</taxon>
        <taxon>Triparma</taxon>
    </lineage>
</organism>
<protein>
    <submittedName>
        <fullName evidence="2">Uncharacterized protein</fullName>
    </submittedName>
</protein>
<dbReference type="EMBL" id="BRXW01000106">
    <property type="protein sequence ID" value="GMI06860.1"/>
    <property type="molecule type" value="Genomic_DNA"/>
</dbReference>